<dbReference type="GO" id="GO:0045053">
    <property type="term" value="P:protein retention in Golgi apparatus"/>
    <property type="evidence" value="ECO:0007669"/>
    <property type="project" value="TreeGrafter"/>
</dbReference>
<dbReference type="Proteomes" id="UP000265515">
    <property type="component" value="Unassembled WGS sequence"/>
</dbReference>
<sequence length="841" mass="90978">MVGCIKRLYLLQTLYEVHKILGSADLLGAPIIPVETLEKGVLDFCAERFRPTSFHSRSGTTAQETLIRGAQDFGAALYEGVAGLVSNPIAGVEQDGVVGCLKGCGKGMAGLVGKTAPEMFEFVPKTASGQSSSMRHDGADMSRPPRSRCRPPRYFGREEAAQVQPRDFSVLRSMLDLLDHGRYRDETVVDYIQTKKSKAVIFTDVRIIYFHILNRCLRWHVKFGEITSVAGVEGRLQVTIISAQPASVGGIRFSIPHRHTVHCASRDLHQSLLVKLNRHCASLRGVQFLLDQPMTGPDVDDLSGILLERLPLIEQVHRERLSSSASLQTSLEGCTGMTSCTRLRDIVSGMRLSMSSNSSSSASYSTAATAEAISQCQHVPNSLDGQSSSAGNDQVSVTAVMSTTTASTSTTMAGSMVKPTTSVVGGGLHSLSLSSYAANTRVPVAMPNASGGNSSSLSAHMVNQEEGAEQGHGSGSALSSSEIIRATASAMVDSGANSCGQEIVVEEVSEIADASNAPMSYADGSSQPSEVYDPPGPWQELSVHPLSGAAAILRTQMQAGERAGRWAREREEALDKEWESGGGVWINERQRERDGKHNRDEPARLADESSRSSLALSKSAPSRDTGTSSGTPPLLRKLSRRQLLKQGSSSGGSSKCFTPSPETVKAMMRNEPLALLRSIETMEDPELKSRSGSESCSSSRGKDTGRGWERQILQNLISLRTLSRTVSDMSDLCKQLSSVVFLCEHVLAKVRAWKDEGRTDTDMGLPEGELEDDEEDDDEDNEDEEEVVALLQTMVDVCRNAVEKKDIHARLSALTVVDALGLKLEEKAKARLYAQRRLEFR</sequence>
<dbReference type="AlphaFoldDB" id="A0A388JTA7"/>
<dbReference type="OrthoDB" id="510873at2759"/>
<evidence type="ECO:0000256" key="1">
    <source>
        <dbReference type="SAM" id="MobiDB-lite"/>
    </source>
</evidence>
<gene>
    <name evidence="3" type="ORF">CBR_g18616</name>
</gene>
<feature type="compositionally biased region" description="Acidic residues" evidence="1">
    <location>
        <begin position="768"/>
        <end position="784"/>
    </location>
</feature>
<evidence type="ECO:0000313" key="3">
    <source>
        <dbReference type="EMBL" id="GBG61021.1"/>
    </source>
</evidence>
<dbReference type="EMBL" id="BFEA01000016">
    <property type="protein sequence ID" value="GBG61021.1"/>
    <property type="molecule type" value="Genomic_DNA"/>
</dbReference>
<dbReference type="Gramene" id="GBG61021">
    <property type="protein sequence ID" value="GBG61021"/>
    <property type="gene ID" value="CBR_g18616"/>
</dbReference>
<dbReference type="Pfam" id="PF25037">
    <property type="entry name" value="VPS13_C"/>
    <property type="match status" value="1"/>
</dbReference>
<dbReference type="InterPro" id="IPR026847">
    <property type="entry name" value="VPS13"/>
</dbReference>
<feature type="region of interest" description="Disordered" evidence="1">
    <location>
        <begin position="758"/>
        <end position="784"/>
    </location>
</feature>
<feature type="compositionally biased region" description="Low complexity" evidence="1">
    <location>
        <begin position="644"/>
        <end position="654"/>
    </location>
</feature>
<feature type="region of interest" description="Disordered" evidence="1">
    <location>
        <begin position="126"/>
        <end position="151"/>
    </location>
</feature>
<dbReference type="PANTHER" id="PTHR16166:SF143">
    <property type="entry name" value="PROTEIN SORTING-ASSOCIATED PROTEIN, PUTATIVE (DUF1162)-RELATED"/>
    <property type="match status" value="1"/>
</dbReference>
<accession>A0A388JTA7</accession>
<feature type="region of interest" description="Disordered" evidence="1">
    <location>
        <begin position="515"/>
        <end position="536"/>
    </location>
</feature>
<protein>
    <recommendedName>
        <fullName evidence="2">Intermembrane lipid transfer protein VPS13-like C-terminal domain-containing protein</fullName>
    </recommendedName>
</protein>
<dbReference type="InterPro" id="IPR056748">
    <property type="entry name" value="VPS13-like_C"/>
</dbReference>
<feature type="compositionally biased region" description="Basic and acidic residues" evidence="1">
    <location>
        <begin position="588"/>
        <end position="610"/>
    </location>
</feature>
<evidence type="ECO:0000259" key="2">
    <source>
        <dbReference type="Pfam" id="PF25037"/>
    </source>
</evidence>
<dbReference type="STRING" id="69332.A0A388JTA7"/>
<feature type="region of interest" description="Disordered" evidence="1">
    <location>
        <begin position="683"/>
        <end position="705"/>
    </location>
</feature>
<organism evidence="3 4">
    <name type="scientific">Chara braunii</name>
    <name type="common">Braun's stonewort</name>
    <dbReference type="NCBI Taxonomy" id="69332"/>
    <lineage>
        <taxon>Eukaryota</taxon>
        <taxon>Viridiplantae</taxon>
        <taxon>Streptophyta</taxon>
        <taxon>Charophyceae</taxon>
        <taxon>Charales</taxon>
        <taxon>Characeae</taxon>
        <taxon>Chara</taxon>
    </lineage>
</organism>
<feature type="domain" description="Intermembrane lipid transfer protein VPS13-like C-terminal" evidence="2">
    <location>
        <begin position="150"/>
        <end position="240"/>
    </location>
</feature>
<feature type="compositionally biased region" description="Low complexity" evidence="1">
    <location>
        <begin position="611"/>
        <end position="623"/>
    </location>
</feature>
<keyword evidence="4" id="KW-1185">Reference proteome</keyword>
<feature type="region of interest" description="Disordered" evidence="1">
    <location>
        <begin position="585"/>
        <end position="663"/>
    </location>
</feature>
<dbReference type="GO" id="GO:0006623">
    <property type="term" value="P:protein targeting to vacuole"/>
    <property type="evidence" value="ECO:0007669"/>
    <property type="project" value="TreeGrafter"/>
</dbReference>
<name>A0A388JTA7_CHABU</name>
<proteinExistence type="predicted"/>
<evidence type="ECO:0000313" key="4">
    <source>
        <dbReference type="Proteomes" id="UP000265515"/>
    </source>
</evidence>
<dbReference type="PANTHER" id="PTHR16166">
    <property type="entry name" value="VACUOLAR PROTEIN SORTING-ASSOCIATED PROTEIN VPS13"/>
    <property type="match status" value="1"/>
</dbReference>
<reference evidence="3 4" key="1">
    <citation type="journal article" date="2018" name="Cell">
        <title>The Chara Genome: Secondary Complexity and Implications for Plant Terrestrialization.</title>
        <authorList>
            <person name="Nishiyama T."/>
            <person name="Sakayama H."/>
            <person name="Vries J.D."/>
            <person name="Buschmann H."/>
            <person name="Saint-Marcoux D."/>
            <person name="Ullrich K.K."/>
            <person name="Haas F.B."/>
            <person name="Vanderstraeten L."/>
            <person name="Becker D."/>
            <person name="Lang D."/>
            <person name="Vosolsobe S."/>
            <person name="Rombauts S."/>
            <person name="Wilhelmsson P.K.I."/>
            <person name="Janitza P."/>
            <person name="Kern R."/>
            <person name="Heyl A."/>
            <person name="Rumpler F."/>
            <person name="Villalobos L.I.A.C."/>
            <person name="Clay J.M."/>
            <person name="Skokan R."/>
            <person name="Toyoda A."/>
            <person name="Suzuki Y."/>
            <person name="Kagoshima H."/>
            <person name="Schijlen E."/>
            <person name="Tajeshwar N."/>
            <person name="Catarino B."/>
            <person name="Hetherington A.J."/>
            <person name="Saltykova A."/>
            <person name="Bonnot C."/>
            <person name="Breuninger H."/>
            <person name="Symeonidi A."/>
            <person name="Radhakrishnan G.V."/>
            <person name="Van Nieuwerburgh F."/>
            <person name="Deforce D."/>
            <person name="Chang C."/>
            <person name="Karol K.G."/>
            <person name="Hedrich R."/>
            <person name="Ulvskov P."/>
            <person name="Glockner G."/>
            <person name="Delwiche C.F."/>
            <person name="Petrasek J."/>
            <person name="Van de Peer Y."/>
            <person name="Friml J."/>
            <person name="Beilby M."/>
            <person name="Dolan L."/>
            <person name="Kohara Y."/>
            <person name="Sugano S."/>
            <person name="Fujiyama A."/>
            <person name="Delaux P.-M."/>
            <person name="Quint M."/>
            <person name="TheiBen G."/>
            <person name="Hagemann M."/>
            <person name="Harholt J."/>
            <person name="Dunand C."/>
            <person name="Zachgo S."/>
            <person name="Langdale J."/>
            <person name="Maumus F."/>
            <person name="Straeten D.V.D."/>
            <person name="Gould S.B."/>
            <person name="Rensing S.A."/>
        </authorList>
    </citation>
    <scope>NUCLEOTIDE SEQUENCE [LARGE SCALE GENOMIC DNA]</scope>
    <source>
        <strain evidence="3 4">S276</strain>
    </source>
</reference>
<comment type="caution">
    <text evidence="3">The sequence shown here is derived from an EMBL/GenBank/DDBJ whole genome shotgun (WGS) entry which is preliminary data.</text>
</comment>